<dbReference type="InterPro" id="IPR036388">
    <property type="entry name" value="WH-like_DNA-bd_sf"/>
</dbReference>
<comment type="caution">
    <text evidence="6">The sequence shown here is derived from an EMBL/GenBank/DDBJ whole genome shotgun (WGS) entry which is preliminary data.</text>
</comment>
<evidence type="ECO:0000256" key="1">
    <source>
        <dbReference type="ARBA" id="ARBA00009437"/>
    </source>
</evidence>
<sequence>MVVSLDIKDCDMPRNLDLTALRSFLTVADVGGVTKAAGQLHLTQSAVSMQLKRLEESMGMELLDRSARQIGLTPEGELLLSYARRLLALNDEAWGRLSSDSYEGSITFGVPHDILHPHVPNVLRRFAAEYPKVKLNLISSFTASLLKQFNAGEIDVIMTTELEGSAKAEQLAQHPLVWVGAQGGRAWKQRPLRLASAQACAFRPISAEALDNAGISWEMAVTTENTETVEASLSADLAVEARLATRVPMDMEEIAHDNALPDLPVFDVNLYVCPERQSNLAAHLAEMIRAAYR</sequence>
<dbReference type="InterPro" id="IPR036390">
    <property type="entry name" value="WH_DNA-bd_sf"/>
</dbReference>
<dbReference type="Gene3D" id="3.40.190.10">
    <property type="entry name" value="Periplasmic binding protein-like II"/>
    <property type="match status" value="2"/>
</dbReference>
<dbReference type="Proteomes" id="UP001156694">
    <property type="component" value="Unassembled WGS sequence"/>
</dbReference>
<evidence type="ECO:0000313" key="6">
    <source>
        <dbReference type="EMBL" id="GLQ34538.1"/>
    </source>
</evidence>
<dbReference type="PANTHER" id="PTHR30579">
    <property type="entry name" value="TRANSCRIPTIONAL REGULATOR"/>
    <property type="match status" value="1"/>
</dbReference>
<dbReference type="SUPFAM" id="SSF53850">
    <property type="entry name" value="Periplasmic binding protein-like II"/>
    <property type="match status" value="1"/>
</dbReference>
<dbReference type="InterPro" id="IPR005119">
    <property type="entry name" value="LysR_subst-bd"/>
</dbReference>
<accession>A0ABQ5VSY7</accession>
<dbReference type="InterPro" id="IPR000847">
    <property type="entry name" value="LysR_HTH_N"/>
</dbReference>
<evidence type="ECO:0000259" key="5">
    <source>
        <dbReference type="PROSITE" id="PS50931"/>
    </source>
</evidence>
<keyword evidence="2" id="KW-0805">Transcription regulation</keyword>
<dbReference type="PROSITE" id="PS50931">
    <property type="entry name" value="HTH_LYSR"/>
    <property type="match status" value="1"/>
</dbReference>
<dbReference type="EMBL" id="BSNN01000002">
    <property type="protein sequence ID" value="GLQ34538.1"/>
    <property type="molecule type" value="Genomic_DNA"/>
</dbReference>
<gene>
    <name evidence="6" type="ORF">GCM10007939_08210</name>
</gene>
<dbReference type="PRINTS" id="PR00039">
    <property type="entry name" value="HTHLYSR"/>
</dbReference>
<organism evidence="6 7">
    <name type="scientific">Amylibacter marinus</name>
    <dbReference type="NCBI Taxonomy" id="1475483"/>
    <lineage>
        <taxon>Bacteria</taxon>
        <taxon>Pseudomonadati</taxon>
        <taxon>Pseudomonadota</taxon>
        <taxon>Alphaproteobacteria</taxon>
        <taxon>Rhodobacterales</taxon>
        <taxon>Paracoccaceae</taxon>
        <taxon>Amylibacter</taxon>
    </lineage>
</organism>
<dbReference type="InterPro" id="IPR050176">
    <property type="entry name" value="LTTR"/>
</dbReference>
<keyword evidence="4" id="KW-0804">Transcription</keyword>
<feature type="domain" description="HTH lysR-type" evidence="5">
    <location>
        <begin position="16"/>
        <end position="73"/>
    </location>
</feature>
<name>A0ABQ5VSY7_9RHOB</name>
<proteinExistence type="inferred from homology"/>
<keyword evidence="7" id="KW-1185">Reference proteome</keyword>
<dbReference type="SUPFAM" id="SSF46785">
    <property type="entry name" value="Winged helix' DNA-binding domain"/>
    <property type="match status" value="1"/>
</dbReference>
<evidence type="ECO:0000256" key="3">
    <source>
        <dbReference type="ARBA" id="ARBA00023125"/>
    </source>
</evidence>
<comment type="similarity">
    <text evidence="1">Belongs to the LysR transcriptional regulatory family.</text>
</comment>
<protein>
    <submittedName>
        <fullName evidence="6">LysR family transcriptional regulator</fullName>
    </submittedName>
</protein>
<reference evidence="7" key="1">
    <citation type="journal article" date="2019" name="Int. J. Syst. Evol. Microbiol.">
        <title>The Global Catalogue of Microorganisms (GCM) 10K type strain sequencing project: providing services to taxonomists for standard genome sequencing and annotation.</title>
        <authorList>
            <consortium name="The Broad Institute Genomics Platform"/>
            <consortium name="The Broad Institute Genome Sequencing Center for Infectious Disease"/>
            <person name="Wu L."/>
            <person name="Ma J."/>
        </authorList>
    </citation>
    <scope>NUCLEOTIDE SEQUENCE [LARGE SCALE GENOMIC DNA]</scope>
    <source>
        <strain evidence="7">NBRC 110140</strain>
    </source>
</reference>
<keyword evidence="3" id="KW-0238">DNA-binding</keyword>
<dbReference type="PANTHER" id="PTHR30579:SF7">
    <property type="entry name" value="HTH-TYPE TRANSCRIPTIONAL REGULATOR LRHA-RELATED"/>
    <property type="match status" value="1"/>
</dbReference>
<dbReference type="Pfam" id="PF00126">
    <property type="entry name" value="HTH_1"/>
    <property type="match status" value="1"/>
</dbReference>
<dbReference type="Gene3D" id="1.10.10.10">
    <property type="entry name" value="Winged helix-like DNA-binding domain superfamily/Winged helix DNA-binding domain"/>
    <property type="match status" value="1"/>
</dbReference>
<evidence type="ECO:0000256" key="4">
    <source>
        <dbReference type="ARBA" id="ARBA00023163"/>
    </source>
</evidence>
<dbReference type="Pfam" id="PF03466">
    <property type="entry name" value="LysR_substrate"/>
    <property type="match status" value="1"/>
</dbReference>
<evidence type="ECO:0000313" key="7">
    <source>
        <dbReference type="Proteomes" id="UP001156694"/>
    </source>
</evidence>
<evidence type="ECO:0000256" key="2">
    <source>
        <dbReference type="ARBA" id="ARBA00023015"/>
    </source>
</evidence>